<dbReference type="Pfam" id="PF14432">
    <property type="entry name" value="DYW_deaminase"/>
    <property type="match status" value="1"/>
</dbReference>
<feature type="domain" description="DYW" evidence="3">
    <location>
        <begin position="601"/>
        <end position="694"/>
    </location>
</feature>
<dbReference type="FunFam" id="1.25.40.10:FF:000073">
    <property type="entry name" value="Pentatricopeptide repeat-containing protein chloroplastic"/>
    <property type="match status" value="1"/>
</dbReference>
<feature type="repeat" description="PPR" evidence="2">
    <location>
        <begin position="57"/>
        <end position="91"/>
    </location>
</feature>
<evidence type="ECO:0000259" key="3">
    <source>
        <dbReference type="Pfam" id="PF14432"/>
    </source>
</evidence>
<dbReference type="GO" id="GO:0008270">
    <property type="term" value="F:zinc ion binding"/>
    <property type="evidence" value="ECO:0007669"/>
    <property type="project" value="InterPro"/>
</dbReference>
<dbReference type="InterPro" id="IPR046849">
    <property type="entry name" value="E2_motif"/>
</dbReference>
<evidence type="ECO:0000313" key="5">
    <source>
        <dbReference type="Proteomes" id="UP000631114"/>
    </source>
</evidence>
<dbReference type="EMBL" id="JADFTS010000003">
    <property type="protein sequence ID" value="KAF9615843.1"/>
    <property type="molecule type" value="Genomic_DNA"/>
</dbReference>
<dbReference type="FunFam" id="1.25.40.10:FF:000442">
    <property type="entry name" value="Pentatricopeptide repeat-containing protein At3g49710"/>
    <property type="match status" value="1"/>
</dbReference>
<dbReference type="FunFam" id="1.25.40.10:FF:001093">
    <property type="entry name" value="Pentatricopeptide repeat-containing protein At2g34400"/>
    <property type="match status" value="1"/>
</dbReference>
<protein>
    <recommendedName>
        <fullName evidence="3">DYW domain-containing protein</fullName>
    </recommendedName>
</protein>
<dbReference type="Pfam" id="PF01535">
    <property type="entry name" value="PPR"/>
    <property type="match status" value="3"/>
</dbReference>
<dbReference type="OrthoDB" id="185373at2759"/>
<dbReference type="InterPro" id="IPR011990">
    <property type="entry name" value="TPR-like_helical_dom_sf"/>
</dbReference>
<dbReference type="Pfam" id="PF20430">
    <property type="entry name" value="Eplus_motif"/>
    <property type="match status" value="1"/>
</dbReference>
<name>A0A835IFX2_9MAGN</name>
<dbReference type="PROSITE" id="PS51375">
    <property type="entry name" value="PPR"/>
    <property type="match status" value="7"/>
</dbReference>
<dbReference type="GO" id="GO:0009451">
    <property type="term" value="P:RNA modification"/>
    <property type="evidence" value="ECO:0007669"/>
    <property type="project" value="InterPro"/>
</dbReference>
<sequence>MRSNQNLGQAVDLVYTRGSARTETYTQLILECIRNSDVFQAKRLQNHMEIHSYTPNDSFLQNRLLQLYGKSGKVSEAENLFDKMTQRDVFSWNAMLSAYSKMGLVGNLKTVFSSMPVKDSVSYNTVIAGFVGNGCFDSGFELFIRMQRERLQATEYSFVTVLNACSHVLDLRRGKQVHGRIVSSKVEGNVFVWNALIDMYVKCGEVDQARWLFDRVVSRNLVSWNSMISGYLRNGRPKECLELFNEMKSLGIQPDLVTVSSILGASFQSGLLEEATRMFRGMKERDKVCWTAMIVGYMQNKREVDALMIFSEMLSEDVRPDNYTISSVVSACARLASLDHGKVVHCRAVLTGFEGDLLVSSALIDMYSKCGEVVDAWIVFGMMPVRNVVSWNAMITGYAQNGRNQEALALYDKMLQENLKPDNVTFVGILSACGHTGLIELGWKYFHSISESGLMPTLDHYACMINLLGRSGYMNEAIKLIRSMQDKPNHLVWSTLLSVSKVNHDIESAEMAARHLFELDPLDAEPYIMLSNMYAGCGRWKDVASMRSLIQDKKIQKFAAYSWINIDNEVHKFVSGDRTHPQTHDIYKELSRLLNKMRDAGFVSDTNVALHDVGEEEKVESVCYHSEKLALAFALISRPHSVTAIRILKNIRVCGDCHLFMKFVSKSIGRRIILRDSNLFHHFEGGQCSCNDYW</sequence>
<feature type="repeat" description="PPR" evidence="2">
    <location>
        <begin position="286"/>
        <end position="320"/>
    </location>
</feature>
<proteinExistence type="predicted"/>
<dbReference type="SUPFAM" id="SSF48452">
    <property type="entry name" value="TPR-like"/>
    <property type="match status" value="1"/>
</dbReference>
<organism evidence="4 5">
    <name type="scientific">Coptis chinensis</name>
    <dbReference type="NCBI Taxonomy" id="261450"/>
    <lineage>
        <taxon>Eukaryota</taxon>
        <taxon>Viridiplantae</taxon>
        <taxon>Streptophyta</taxon>
        <taxon>Embryophyta</taxon>
        <taxon>Tracheophyta</taxon>
        <taxon>Spermatophyta</taxon>
        <taxon>Magnoliopsida</taxon>
        <taxon>Ranunculales</taxon>
        <taxon>Ranunculaceae</taxon>
        <taxon>Coptidoideae</taxon>
        <taxon>Coptis</taxon>
    </lineage>
</organism>
<feature type="repeat" description="PPR" evidence="2">
    <location>
        <begin position="220"/>
        <end position="254"/>
    </location>
</feature>
<dbReference type="InterPro" id="IPR002885">
    <property type="entry name" value="PPR_rpt"/>
</dbReference>
<accession>A0A835IFX2</accession>
<dbReference type="InterPro" id="IPR032867">
    <property type="entry name" value="DYW_dom"/>
</dbReference>
<feature type="repeat" description="PPR" evidence="2">
    <location>
        <begin position="189"/>
        <end position="219"/>
    </location>
</feature>
<dbReference type="InterPro" id="IPR046960">
    <property type="entry name" value="PPR_At4g14850-like_plant"/>
</dbReference>
<dbReference type="GO" id="GO:0003723">
    <property type="term" value="F:RNA binding"/>
    <property type="evidence" value="ECO:0007669"/>
    <property type="project" value="InterPro"/>
</dbReference>
<dbReference type="PANTHER" id="PTHR47926:SF533">
    <property type="entry name" value="DYW DOMAIN-CONTAINING PROTEIN"/>
    <property type="match status" value="1"/>
</dbReference>
<reference evidence="4 5" key="1">
    <citation type="submission" date="2020-10" db="EMBL/GenBank/DDBJ databases">
        <title>The Coptis chinensis genome and diversification of protoberbering-type alkaloids.</title>
        <authorList>
            <person name="Wang B."/>
            <person name="Shu S."/>
            <person name="Song C."/>
            <person name="Liu Y."/>
        </authorList>
    </citation>
    <scope>NUCLEOTIDE SEQUENCE [LARGE SCALE GENOMIC DNA]</scope>
    <source>
        <strain evidence="4">HL-2020</strain>
        <tissue evidence="4">Leaf</tissue>
    </source>
</reference>
<feature type="repeat" description="PPR" evidence="2">
    <location>
        <begin position="119"/>
        <end position="153"/>
    </location>
</feature>
<comment type="caution">
    <text evidence="4">The sequence shown here is derived from an EMBL/GenBank/DDBJ whole genome shotgun (WGS) entry which is preliminary data.</text>
</comment>
<dbReference type="PANTHER" id="PTHR47926">
    <property type="entry name" value="PENTATRICOPEPTIDE REPEAT-CONTAINING PROTEIN"/>
    <property type="match status" value="1"/>
</dbReference>
<evidence type="ECO:0000313" key="4">
    <source>
        <dbReference type="EMBL" id="KAF9615843.1"/>
    </source>
</evidence>
<feature type="repeat" description="PPR" evidence="2">
    <location>
        <begin position="422"/>
        <end position="456"/>
    </location>
</feature>
<evidence type="ECO:0000256" key="1">
    <source>
        <dbReference type="ARBA" id="ARBA00022737"/>
    </source>
</evidence>
<dbReference type="Pfam" id="PF20431">
    <property type="entry name" value="E_motif"/>
    <property type="match status" value="1"/>
</dbReference>
<gene>
    <name evidence="4" type="ORF">IFM89_026731</name>
</gene>
<dbReference type="Proteomes" id="UP000631114">
    <property type="component" value="Unassembled WGS sequence"/>
</dbReference>
<feature type="repeat" description="PPR" evidence="2">
    <location>
        <begin position="387"/>
        <end position="421"/>
    </location>
</feature>
<dbReference type="NCBIfam" id="TIGR00756">
    <property type="entry name" value="PPR"/>
    <property type="match status" value="5"/>
</dbReference>
<evidence type="ECO:0000256" key="2">
    <source>
        <dbReference type="PROSITE-ProRule" id="PRU00708"/>
    </source>
</evidence>
<dbReference type="AlphaFoldDB" id="A0A835IFX2"/>
<dbReference type="InterPro" id="IPR046848">
    <property type="entry name" value="E_motif"/>
</dbReference>
<dbReference type="Gene3D" id="1.25.40.10">
    <property type="entry name" value="Tetratricopeptide repeat domain"/>
    <property type="match status" value="5"/>
</dbReference>
<keyword evidence="1" id="KW-0677">Repeat</keyword>
<dbReference type="Pfam" id="PF13041">
    <property type="entry name" value="PPR_2"/>
    <property type="match status" value="4"/>
</dbReference>
<keyword evidence="5" id="KW-1185">Reference proteome</keyword>